<gene>
    <name evidence="2" type="ORF">H0B56_05740</name>
</gene>
<keyword evidence="1" id="KW-1133">Transmembrane helix</keyword>
<protein>
    <submittedName>
        <fullName evidence="2">ABC transporter permease</fullName>
    </submittedName>
</protein>
<feature type="transmembrane region" description="Helical" evidence="1">
    <location>
        <begin position="313"/>
        <end position="332"/>
    </location>
</feature>
<organism evidence="2 3">
    <name type="scientific">Haloechinothrix aidingensis</name>
    <dbReference type="NCBI Taxonomy" id="2752311"/>
    <lineage>
        <taxon>Bacteria</taxon>
        <taxon>Bacillati</taxon>
        <taxon>Actinomycetota</taxon>
        <taxon>Actinomycetes</taxon>
        <taxon>Pseudonocardiales</taxon>
        <taxon>Pseudonocardiaceae</taxon>
        <taxon>Haloechinothrix</taxon>
    </lineage>
</organism>
<dbReference type="AlphaFoldDB" id="A0A838A909"/>
<feature type="transmembrane region" description="Helical" evidence="1">
    <location>
        <begin position="519"/>
        <end position="542"/>
    </location>
</feature>
<keyword evidence="1" id="KW-0812">Transmembrane</keyword>
<accession>A0A838A909</accession>
<reference evidence="2 3" key="1">
    <citation type="submission" date="2020-07" db="EMBL/GenBank/DDBJ databases">
        <title>Genome of Haloechinothrix sp.</title>
        <authorList>
            <person name="Tang S.-K."/>
            <person name="Yang L."/>
            <person name="Zhu W.-Y."/>
        </authorList>
    </citation>
    <scope>NUCLEOTIDE SEQUENCE [LARGE SCALE GENOMIC DNA]</scope>
    <source>
        <strain evidence="2 3">YIM 98757</strain>
    </source>
</reference>
<feature type="transmembrane region" description="Helical" evidence="1">
    <location>
        <begin position="448"/>
        <end position="471"/>
    </location>
</feature>
<evidence type="ECO:0000313" key="2">
    <source>
        <dbReference type="EMBL" id="MBA0125039.1"/>
    </source>
</evidence>
<dbReference type="Proteomes" id="UP000582974">
    <property type="component" value="Unassembled WGS sequence"/>
</dbReference>
<dbReference type="EMBL" id="JACCKD010000002">
    <property type="protein sequence ID" value="MBA0125039.1"/>
    <property type="molecule type" value="Genomic_DNA"/>
</dbReference>
<feature type="transmembrane region" description="Helical" evidence="1">
    <location>
        <begin position="362"/>
        <end position="383"/>
    </location>
</feature>
<feature type="transmembrane region" description="Helical" evidence="1">
    <location>
        <begin position="145"/>
        <end position="169"/>
    </location>
</feature>
<feature type="transmembrane region" description="Helical" evidence="1">
    <location>
        <begin position="98"/>
        <end position="119"/>
    </location>
</feature>
<proteinExistence type="predicted"/>
<name>A0A838A909_9PSEU</name>
<comment type="caution">
    <text evidence="2">The sequence shown here is derived from an EMBL/GenBank/DDBJ whole genome shotgun (WGS) entry which is preliminary data.</text>
</comment>
<feature type="transmembrane region" description="Helical" evidence="1">
    <location>
        <begin position="256"/>
        <end position="278"/>
    </location>
</feature>
<sequence>MATITARAPTAERGGSDRRPLAGVGVLARFALRRDRIRIPAWIAGLTLGSVVNLVSFDDLYPTEADRQAVAETMNTPAGLAMTGPAEYLRDYTAGAMMGHQLLGFTTLLAALMSVLMLVRHTRAEEESGRAELVRATVVGRHAHMAAALAAVVATNLVLAVVLAGALAGTGGTGVTATGSLLYGLAHAAVGIVFAGIAAVTVQITEHSRGASGMGLAAIAVAYALRAAGDIGEGRLSWLSPIGWAQATRVYVDDRWWPLLVAAAAAVALVAAGVLLSTRRDVGAGLRRPRQGRGDASVALGRPIGLAVRLHRGLLIGFAAALALLGTMYGSILSEVEDMLAGVEMLEEALAEMGGASIVESFVSMVMVVLAILASVYVVLAALRPRAEESDGRAEPVLATAVSRARWLASHVVVGMLGGVVVLAAAGLGLGLAGALSLRDSTVLTDAMGAALAYAPALWLTGGLAVALFGLAPRLATLTWVVPVYGFVVSYLGQMLQFPEWMNNLSPFGHVPDLPAEELAVLPLLLLTAIAAGLTLLGLSAFRQRDLRTDH</sequence>
<feature type="transmembrane region" description="Helical" evidence="1">
    <location>
        <begin position="478"/>
        <end position="499"/>
    </location>
</feature>
<evidence type="ECO:0000256" key="1">
    <source>
        <dbReference type="SAM" id="Phobius"/>
    </source>
</evidence>
<evidence type="ECO:0000313" key="3">
    <source>
        <dbReference type="Proteomes" id="UP000582974"/>
    </source>
</evidence>
<feature type="transmembrane region" description="Helical" evidence="1">
    <location>
        <begin position="412"/>
        <end position="436"/>
    </location>
</feature>
<feature type="transmembrane region" description="Helical" evidence="1">
    <location>
        <begin position="39"/>
        <end position="57"/>
    </location>
</feature>
<keyword evidence="3" id="KW-1185">Reference proteome</keyword>
<dbReference type="RefSeq" id="WP_180891888.1">
    <property type="nucleotide sequence ID" value="NZ_JACCKD010000002.1"/>
</dbReference>
<feature type="transmembrane region" description="Helical" evidence="1">
    <location>
        <begin position="181"/>
        <end position="204"/>
    </location>
</feature>
<feature type="transmembrane region" description="Helical" evidence="1">
    <location>
        <begin position="211"/>
        <end position="229"/>
    </location>
</feature>
<keyword evidence="1" id="KW-0472">Membrane</keyword>